<dbReference type="PANTHER" id="PTHR43214">
    <property type="entry name" value="TWO-COMPONENT RESPONSE REGULATOR"/>
    <property type="match status" value="1"/>
</dbReference>
<dbReference type="PROSITE" id="PS50043">
    <property type="entry name" value="HTH_LUXR_2"/>
    <property type="match status" value="1"/>
</dbReference>
<evidence type="ECO:0000256" key="5">
    <source>
        <dbReference type="PROSITE-ProRule" id="PRU00169"/>
    </source>
</evidence>
<dbReference type="Proteomes" id="UP000246099">
    <property type="component" value="Chromosome"/>
</dbReference>
<proteinExistence type="predicted"/>
<sequence>MTNFLIADDHNIIRFGLKQIISTSFIPSTVKEAASFDEVVGLLEQRPFDLLILDINLPGGTHLAMLDAVRLRQPAIKILIFSASDEKVYAVKYLQAGADGYLEKSTSNVEIKNAISTILRNEKYMSPATRQQWLYRNSGQPRENPLSSLSARETDVLNFLLQGHPVAKIADMLSLHVSTVSTYKTRIYSKLEVQNLVELLQKVELYKNN</sequence>
<organism evidence="8 9">
    <name type="scientific">Chitinophaga alhagiae</name>
    <dbReference type="NCBI Taxonomy" id="2203219"/>
    <lineage>
        <taxon>Bacteria</taxon>
        <taxon>Pseudomonadati</taxon>
        <taxon>Bacteroidota</taxon>
        <taxon>Chitinophagia</taxon>
        <taxon>Chitinophagales</taxon>
        <taxon>Chitinophagaceae</taxon>
        <taxon>Chitinophaga</taxon>
    </lineage>
</organism>
<dbReference type="GO" id="GO:0003677">
    <property type="term" value="F:DNA binding"/>
    <property type="evidence" value="ECO:0007669"/>
    <property type="project" value="UniProtKB-KW"/>
</dbReference>
<dbReference type="InterPro" id="IPR000792">
    <property type="entry name" value="Tscrpt_reg_LuxR_C"/>
</dbReference>
<dbReference type="EMBL" id="CP029600">
    <property type="protein sequence ID" value="AWO00639.1"/>
    <property type="molecule type" value="Genomic_DNA"/>
</dbReference>
<dbReference type="InterPro" id="IPR001789">
    <property type="entry name" value="Sig_transdc_resp-reg_receiver"/>
</dbReference>
<evidence type="ECO:0000313" key="9">
    <source>
        <dbReference type="Proteomes" id="UP000246099"/>
    </source>
</evidence>
<keyword evidence="1 5" id="KW-0597">Phosphoprotein</keyword>
<protein>
    <submittedName>
        <fullName evidence="8">DNA-binding response regulator</fullName>
    </submittedName>
</protein>
<dbReference type="PANTHER" id="PTHR43214:SF41">
    <property type="entry name" value="NITRATE_NITRITE RESPONSE REGULATOR PROTEIN NARP"/>
    <property type="match status" value="1"/>
</dbReference>
<dbReference type="Pfam" id="PF00072">
    <property type="entry name" value="Response_reg"/>
    <property type="match status" value="1"/>
</dbReference>
<evidence type="ECO:0000259" key="6">
    <source>
        <dbReference type="PROSITE" id="PS50043"/>
    </source>
</evidence>
<accession>A0ABN5LNF8</accession>
<dbReference type="SUPFAM" id="SSF46894">
    <property type="entry name" value="C-terminal effector domain of the bipartite response regulators"/>
    <property type="match status" value="1"/>
</dbReference>
<evidence type="ECO:0000256" key="2">
    <source>
        <dbReference type="ARBA" id="ARBA00023015"/>
    </source>
</evidence>
<dbReference type="CDD" id="cd06170">
    <property type="entry name" value="LuxR_C_like"/>
    <property type="match status" value="1"/>
</dbReference>
<dbReference type="InterPro" id="IPR011006">
    <property type="entry name" value="CheY-like_superfamily"/>
</dbReference>
<dbReference type="PROSITE" id="PS00622">
    <property type="entry name" value="HTH_LUXR_1"/>
    <property type="match status" value="1"/>
</dbReference>
<evidence type="ECO:0000256" key="4">
    <source>
        <dbReference type="ARBA" id="ARBA00023163"/>
    </source>
</evidence>
<dbReference type="SUPFAM" id="SSF52172">
    <property type="entry name" value="CheY-like"/>
    <property type="match status" value="1"/>
</dbReference>
<keyword evidence="4" id="KW-0804">Transcription</keyword>
<dbReference type="Gene3D" id="3.40.50.2300">
    <property type="match status" value="1"/>
</dbReference>
<dbReference type="SMART" id="SM00448">
    <property type="entry name" value="REC"/>
    <property type="match status" value="1"/>
</dbReference>
<gene>
    <name evidence="8" type="ORF">DLD77_02450</name>
</gene>
<reference evidence="8 9" key="1">
    <citation type="submission" date="2018-05" db="EMBL/GenBank/DDBJ databases">
        <title>Chitinophaga sp. nov., isolated from rhizosphere soil of Alhagi.</title>
        <authorList>
            <person name="Liu Y."/>
        </authorList>
    </citation>
    <scope>NUCLEOTIDE SEQUENCE [LARGE SCALE GENOMIC DNA]</scope>
    <source>
        <strain evidence="8 9">T22</strain>
    </source>
</reference>
<keyword evidence="3 8" id="KW-0238">DNA-binding</keyword>
<dbReference type="PROSITE" id="PS50110">
    <property type="entry name" value="RESPONSE_REGULATORY"/>
    <property type="match status" value="1"/>
</dbReference>
<evidence type="ECO:0000259" key="7">
    <source>
        <dbReference type="PROSITE" id="PS50110"/>
    </source>
</evidence>
<feature type="modified residue" description="4-aspartylphosphate" evidence="5">
    <location>
        <position position="54"/>
    </location>
</feature>
<keyword evidence="9" id="KW-1185">Reference proteome</keyword>
<feature type="domain" description="Response regulatory" evidence="7">
    <location>
        <begin position="3"/>
        <end position="119"/>
    </location>
</feature>
<dbReference type="SMART" id="SM00421">
    <property type="entry name" value="HTH_LUXR"/>
    <property type="match status" value="1"/>
</dbReference>
<evidence type="ECO:0000313" key="8">
    <source>
        <dbReference type="EMBL" id="AWO00639.1"/>
    </source>
</evidence>
<feature type="domain" description="HTH luxR-type" evidence="6">
    <location>
        <begin position="142"/>
        <end position="207"/>
    </location>
</feature>
<keyword evidence="2" id="KW-0805">Transcription regulation</keyword>
<dbReference type="InterPro" id="IPR058245">
    <property type="entry name" value="NreC/VraR/RcsB-like_REC"/>
</dbReference>
<evidence type="ECO:0000256" key="1">
    <source>
        <dbReference type="ARBA" id="ARBA00022553"/>
    </source>
</evidence>
<dbReference type="InterPro" id="IPR016032">
    <property type="entry name" value="Sig_transdc_resp-reg_C-effctor"/>
</dbReference>
<dbReference type="CDD" id="cd17535">
    <property type="entry name" value="REC_NarL-like"/>
    <property type="match status" value="1"/>
</dbReference>
<dbReference type="InterPro" id="IPR039420">
    <property type="entry name" value="WalR-like"/>
</dbReference>
<dbReference type="PRINTS" id="PR00038">
    <property type="entry name" value="HTHLUXR"/>
</dbReference>
<name>A0ABN5LNF8_9BACT</name>
<dbReference type="RefSeq" id="WP_119076306.1">
    <property type="nucleotide sequence ID" value="NZ_CP029600.1"/>
</dbReference>
<evidence type="ECO:0000256" key="3">
    <source>
        <dbReference type="ARBA" id="ARBA00023125"/>
    </source>
</evidence>
<dbReference type="Pfam" id="PF00196">
    <property type="entry name" value="GerE"/>
    <property type="match status" value="1"/>
</dbReference>